<evidence type="ECO:0000256" key="1">
    <source>
        <dbReference type="SAM" id="MobiDB-lite"/>
    </source>
</evidence>
<name>A0A0C3BCX7_PILCF</name>
<evidence type="ECO:0000313" key="2">
    <source>
        <dbReference type="EMBL" id="KIM75127.1"/>
    </source>
</evidence>
<sequence>MVSVKPKVLYVNTGEGPPKGDAPVVNQPGNTNDRDVQRNQAASSNQKRTTLCVVCEKRPRYSKQGKTYPTCGLTCAQKLASGDGPQGMCWVCGVRPKYSTGSKQYRTCGAECHAKEDSNVSARMCDYCHQQPKFHDGKKIYPQCSIHCRDLSRRDMANRESAKLFGPSAPFKTNSACLLCWSTAMIPGSDLCKNCVTSQLTGRLLEAPRGHATFDNVADQFKKAWNNRTQCPDVLEVYKILEPAEATANFTSYRDTINATGCLTELRRWYGTTRQCDRFDPGHLELCSSNPQPCQMCLTIRKSFDCEGLASGIYTSSTSSQSSVHAGTSRGRKIALLVDVVFANMIELTPDQNPHRGGLNYDAVNFIARNSDGQRDEYDELVVYNKDAVRPLYIVVYR</sequence>
<dbReference type="EMBL" id="KN833050">
    <property type="protein sequence ID" value="KIM75127.1"/>
    <property type="molecule type" value="Genomic_DNA"/>
</dbReference>
<dbReference type="SUPFAM" id="SSF56399">
    <property type="entry name" value="ADP-ribosylation"/>
    <property type="match status" value="1"/>
</dbReference>
<feature type="region of interest" description="Disordered" evidence="1">
    <location>
        <begin position="1"/>
        <end position="44"/>
    </location>
</feature>
<dbReference type="Gene3D" id="3.90.228.10">
    <property type="match status" value="1"/>
</dbReference>
<accession>A0A0C3BCX7</accession>
<dbReference type="AlphaFoldDB" id="A0A0C3BCX7"/>
<reference evidence="3" key="2">
    <citation type="submission" date="2015-01" db="EMBL/GenBank/DDBJ databases">
        <title>Evolutionary Origins and Diversification of the Mycorrhizal Mutualists.</title>
        <authorList>
            <consortium name="DOE Joint Genome Institute"/>
            <consortium name="Mycorrhizal Genomics Consortium"/>
            <person name="Kohler A."/>
            <person name="Kuo A."/>
            <person name="Nagy L.G."/>
            <person name="Floudas D."/>
            <person name="Copeland A."/>
            <person name="Barry K.W."/>
            <person name="Cichocki N."/>
            <person name="Veneault-Fourrey C."/>
            <person name="LaButti K."/>
            <person name="Lindquist E.A."/>
            <person name="Lipzen A."/>
            <person name="Lundell T."/>
            <person name="Morin E."/>
            <person name="Murat C."/>
            <person name="Riley R."/>
            <person name="Ohm R."/>
            <person name="Sun H."/>
            <person name="Tunlid A."/>
            <person name="Henrissat B."/>
            <person name="Grigoriev I.V."/>
            <person name="Hibbett D.S."/>
            <person name="Martin F."/>
        </authorList>
    </citation>
    <scope>NUCLEOTIDE SEQUENCE [LARGE SCALE GENOMIC DNA]</scope>
    <source>
        <strain evidence="3">F 1598</strain>
    </source>
</reference>
<dbReference type="Proteomes" id="UP000054166">
    <property type="component" value="Unassembled WGS sequence"/>
</dbReference>
<dbReference type="InParanoid" id="A0A0C3BCX7"/>
<evidence type="ECO:0000313" key="3">
    <source>
        <dbReference type="Proteomes" id="UP000054166"/>
    </source>
</evidence>
<evidence type="ECO:0008006" key="4">
    <source>
        <dbReference type="Google" id="ProtNLM"/>
    </source>
</evidence>
<proteinExistence type="predicted"/>
<dbReference type="STRING" id="765440.A0A0C3BCX7"/>
<dbReference type="HOGENOM" id="CLU_039434_0_1_1"/>
<keyword evidence="3" id="KW-1185">Reference proteome</keyword>
<reference evidence="2 3" key="1">
    <citation type="submission" date="2014-04" db="EMBL/GenBank/DDBJ databases">
        <authorList>
            <consortium name="DOE Joint Genome Institute"/>
            <person name="Kuo A."/>
            <person name="Tarkka M."/>
            <person name="Buscot F."/>
            <person name="Kohler A."/>
            <person name="Nagy L.G."/>
            <person name="Floudas D."/>
            <person name="Copeland A."/>
            <person name="Barry K.W."/>
            <person name="Cichocki N."/>
            <person name="Veneault-Fourrey C."/>
            <person name="LaButti K."/>
            <person name="Lindquist E.A."/>
            <person name="Lipzen A."/>
            <person name="Lundell T."/>
            <person name="Morin E."/>
            <person name="Murat C."/>
            <person name="Sun H."/>
            <person name="Tunlid A."/>
            <person name="Henrissat B."/>
            <person name="Grigoriev I.V."/>
            <person name="Hibbett D.S."/>
            <person name="Martin F."/>
            <person name="Nordberg H.P."/>
            <person name="Cantor M.N."/>
            <person name="Hua S.X."/>
        </authorList>
    </citation>
    <scope>NUCLEOTIDE SEQUENCE [LARGE SCALE GENOMIC DNA]</scope>
    <source>
        <strain evidence="2 3">F 1598</strain>
    </source>
</reference>
<dbReference type="OrthoDB" id="9514740at2759"/>
<protein>
    <recommendedName>
        <fullName evidence="4">PARP catalytic domain-containing protein</fullName>
    </recommendedName>
</protein>
<organism evidence="2 3">
    <name type="scientific">Piloderma croceum (strain F 1598)</name>
    <dbReference type="NCBI Taxonomy" id="765440"/>
    <lineage>
        <taxon>Eukaryota</taxon>
        <taxon>Fungi</taxon>
        <taxon>Dikarya</taxon>
        <taxon>Basidiomycota</taxon>
        <taxon>Agaricomycotina</taxon>
        <taxon>Agaricomycetes</taxon>
        <taxon>Agaricomycetidae</taxon>
        <taxon>Atheliales</taxon>
        <taxon>Atheliaceae</taxon>
        <taxon>Piloderma</taxon>
    </lineage>
</organism>
<gene>
    <name evidence="2" type="ORF">PILCRDRAFT_827543</name>
</gene>